<dbReference type="InterPro" id="IPR034660">
    <property type="entry name" value="DinB/YfiT-like"/>
</dbReference>
<keyword evidence="2 3" id="KW-0479">Metal-binding</keyword>
<sequence>MSNEQAISLTEVYKGWDIYQNHLLQATQPLTAEQLKLRAAPHLRSIGELITHIVACRAAWYHFVMGEGDLEAKQIADWDQEGQGPFTTAELTHGLEVTWETLWSCLGRWTATPSDLEHIYTWEHEGKTHTYTRQYIIWHVIEHDMHHGGELGFVLGMHHLAAPDL</sequence>
<accession>A0A4P6JZ87</accession>
<dbReference type="EMBL" id="CP035758">
    <property type="protein sequence ID" value="QBD81198.1"/>
    <property type="molecule type" value="Genomic_DNA"/>
</dbReference>
<gene>
    <name evidence="4" type="ORF">EPA93_36580</name>
</gene>
<feature type="binding site" evidence="3">
    <location>
        <position position="143"/>
    </location>
    <ligand>
        <name>a divalent metal cation</name>
        <dbReference type="ChEBI" id="CHEBI:60240"/>
    </ligand>
</feature>
<dbReference type="RefSeq" id="WP_129892259.1">
    <property type="nucleotide sequence ID" value="NZ_CP035758.1"/>
</dbReference>
<dbReference type="Gene3D" id="1.20.120.450">
    <property type="entry name" value="dinb family like domain"/>
    <property type="match status" value="1"/>
</dbReference>
<dbReference type="KEGG" id="kbs:EPA93_36580"/>
<dbReference type="AlphaFoldDB" id="A0A4P6JZ87"/>
<comment type="similarity">
    <text evidence="1">Belongs to the DinB family.</text>
</comment>
<evidence type="ECO:0000256" key="2">
    <source>
        <dbReference type="ARBA" id="ARBA00022723"/>
    </source>
</evidence>
<dbReference type="PANTHER" id="PTHR37302:SF3">
    <property type="entry name" value="DAMAGE-INDUCIBLE PROTEIN DINB"/>
    <property type="match status" value="1"/>
</dbReference>
<dbReference type="InterPro" id="IPR007837">
    <property type="entry name" value="DinB"/>
</dbReference>
<reference evidence="4 5" key="1">
    <citation type="submission" date="2019-01" db="EMBL/GenBank/DDBJ databases">
        <title>Ktedonosporobacter rubrisoli SCAWS-G2.</title>
        <authorList>
            <person name="Huang Y."/>
            <person name="Yan B."/>
        </authorList>
    </citation>
    <scope>NUCLEOTIDE SEQUENCE [LARGE SCALE GENOMIC DNA]</scope>
    <source>
        <strain evidence="4 5">SCAWS-G2</strain>
    </source>
</reference>
<organism evidence="4 5">
    <name type="scientific">Ktedonosporobacter rubrisoli</name>
    <dbReference type="NCBI Taxonomy" id="2509675"/>
    <lineage>
        <taxon>Bacteria</taxon>
        <taxon>Bacillati</taxon>
        <taxon>Chloroflexota</taxon>
        <taxon>Ktedonobacteria</taxon>
        <taxon>Ktedonobacterales</taxon>
        <taxon>Ktedonosporobacteraceae</taxon>
        <taxon>Ktedonosporobacter</taxon>
    </lineage>
</organism>
<name>A0A4P6JZ87_KTERU</name>
<dbReference type="SUPFAM" id="SSF109854">
    <property type="entry name" value="DinB/YfiT-like putative metalloenzymes"/>
    <property type="match status" value="1"/>
</dbReference>
<protein>
    <submittedName>
        <fullName evidence="4">DUF664 domain-containing protein</fullName>
    </submittedName>
</protein>
<feature type="binding site" evidence="3">
    <location>
        <position position="52"/>
    </location>
    <ligand>
        <name>a divalent metal cation</name>
        <dbReference type="ChEBI" id="CHEBI:60240"/>
    </ligand>
</feature>
<keyword evidence="5" id="KW-1185">Reference proteome</keyword>
<evidence type="ECO:0000313" key="4">
    <source>
        <dbReference type="EMBL" id="QBD81198.1"/>
    </source>
</evidence>
<dbReference type="Proteomes" id="UP000290365">
    <property type="component" value="Chromosome"/>
</dbReference>
<feature type="binding site" evidence="3">
    <location>
        <position position="147"/>
    </location>
    <ligand>
        <name>a divalent metal cation</name>
        <dbReference type="ChEBI" id="CHEBI:60240"/>
    </ligand>
</feature>
<evidence type="ECO:0000256" key="1">
    <source>
        <dbReference type="ARBA" id="ARBA00008635"/>
    </source>
</evidence>
<dbReference type="Pfam" id="PF05163">
    <property type="entry name" value="DinB"/>
    <property type="match status" value="1"/>
</dbReference>
<proteinExistence type="inferred from homology"/>
<dbReference type="PANTHER" id="PTHR37302">
    <property type="entry name" value="SLR1116 PROTEIN"/>
    <property type="match status" value="1"/>
</dbReference>
<dbReference type="OrthoDB" id="157719at2"/>
<evidence type="ECO:0000256" key="3">
    <source>
        <dbReference type="PIRSR" id="PIRSR607837-1"/>
    </source>
</evidence>
<evidence type="ECO:0000313" key="5">
    <source>
        <dbReference type="Proteomes" id="UP000290365"/>
    </source>
</evidence>
<dbReference type="GO" id="GO:0046872">
    <property type="term" value="F:metal ion binding"/>
    <property type="evidence" value="ECO:0007669"/>
    <property type="project" value="UniProtKB-KW"/>
</dbReference>